<dbReference type="AlphaFoldDB" id="A0ABD2WX30"/>
<evidence type="ECO:0000313" key="5">
    <source>
        <dbReference type="Proteomes" id="UP001627154"/>
    </source>
</evidence>
<keyword evidence="1" id="KW-0677">Repeat</keyword>
<evidence type="ECO:0000256" key="2">
    <source>
        <dbReference type="ARBA" id="ARBA00023043"/>
    </source>
</evidence>
<organism evidence="4 5">
    <name type="scientific">Trichogramma kaykai</name>
    <dbReference type="NCBI Taxonomy" id="54128"/>
    <lineage>
        <taxon>Eukaryota</taxon>
        <taxon>Metazoa</taxon>
        <taxon>Ecdysozoa</taxon>
        <taxon>Arthropoda</taxon>
        <taxon>Hexapoda</taxon>
        <taxon>Insecta</taxon>
        <taxon>Pterygota</taxon>
        <taxon>Neoptera</taxon>
        <taxon>Endopterygota</taxon>
        <taxon>Hymenoptera</taxon>
        <taxon>Apocrita</taxon>
        <taxon>Proctotrupomorpha</taxon>
        <taxon>Chalcidoidea</taxon>
        <taxon>Trichogrammatidae</taxon>
        <taxon>Trichogramma</taxon>
    </lineage>
</organism>
<accession>A0ABD2WX30</accession>
<dbReference type="InterPro" id="IPR002110">
    <property type="entry name" value="Ankyrin_rpt"/>
</dbReference>
<dbReference type="PANTHER" id="PTHR24161:SF124">
    <property type="entry name" value="TRANSIENT RECEPTOR POTENTIAL CHANNEL PYREXIA"/>
    <property type="match status" value="1"/>
</dbReference>
<keyword evidence="5" id="KW-1185">Reference proteome</keyword>
<dbReference type="SMART" id="SM00248">
    <property type="entry name" value="ANK"/>
    <property type="match status" value="6"/>
</dbReference>
<feature type="repeat" description="ANK" evidence="3">
    <location>
        <begin position="172"/>
        <end position="209"/>
    </location>
</feature>
<dbReference type="PROSITE" id="PS50297">
    <property type="entry name" value="ANK_REP_REGION"/>
    <property type="match status" value="2"/>
</dbReference>
<gene>
    <name evidence="4" type="ORF">TKK_009191</name>
</gene>
<dbReference type="PROSITE" id="PS50088">
    <property type="entry name" value="ANK_REPEAT"/>
    <property type="match status" value="2"/>
</dbReference>
<evidence type="ECO:0000256" key="1">
    <source>
        <dbReference type="ARBA" id="ARBA00022737"/>
    </source>
</evidence>
<name>A0ABD2WX30_9HYME</name>
<dbReference type="Proteomes" id="UP001627154">
    <property type="component" value="Unassembled WGS sequence"/>
</dbReference>
<dbReference type="EMBL" id="JBJJXI010000067">
    <property type="protein sequence ID" value="KAL3397169.1"/>
    <property type="molecule type" value="Genomic_DNA"/>
</dbReference>
<dbReference type="SUPFAM" id="SSF48403">
    <property type="entry name" value="Ankyrin repeat"/>
    <property type="match status" value="1"/>
</dbReference>
<sequence length="565" mass="65479">MADNTKSLDELISLQNNTDWDIEEQRRQLLHQLYSLIANWKGQLPDLSQIFQPEEIDWLLVQDGFSDESWPYMFSILEFVTHTKYRNNPDVDEDGKLSLRRTTALHRLARKSSPNLGSRMFEFFVIYDRFDVNYVDETGFTHFHVACRFGCKDIVKKFLKHGQDPNCVWPETGDSPLHLALAYEYEYEVKRQLVKLLLKSGADPNWANKNGVTPLHIISKNEEEPDMAKIFFNITDKLQLTLHVDAQNKLGETPLHLAVFSHQVALAELLLKRGADYNLASKDGSTPLHIACKMENNILAVQKIFSYYDQRDHPVQINEKDKLGRTPLQWAVASLSPIVVDVLLDHKADLSNFVFPTEDYFAEKYTLDCTLQVVVFHTMSIVHSLERKGYQMDQTAAITIMKTFAKHGLIDESMDICECLRSDEEFARIAKRQLVTPDMSLYDFLQLPPEEAEKVFTMDRDKFVYEEFTSEIADLCDDSHKAYITHLCGTVAGGFFRRWALKLFSEMNPYPPTPPKINDLWNICMEYAGQDTQWLAYVRNDDVKKYYNRKLHLSYYSGEIVTKKI</sequence>
<proteinExistence type="predicted"/>
<dbReference type="Gene3D" id="1.25.40.20">
    <property type="entry name" value="Ankyrin repeat-containing domain"/>
    <property type="match status" value="2"/>
</dbReference>
<evidence type="ECO:0000256" key="3">
    <source>
        <dbReference type="PROSITE-ProRule" id="PRU00023"/>
    </source>
</evidence>
<dbReference type="PANTHER" id="PTHR24161">
    <property type="entry name" value="ANK_REP_REGION DOMAIN-CONTAINING PROTEIN-RELATED"/>
    <property type="match status" value="1"/>
</dbReference>
<keyword evidence="2 3" id="KW-0040">ANK repeat</keyword>
<evidence type="ECO:0000313" key="4">
    <source>
        <dbReference type="EMBL" id="KAL3397169.1"/>
    </source>
</evidence>
<protein>
    <submittedName>
        <fullName evidence="4">Uncharacterized protein</fullName>
    </submittedName>
</protein>
<reference evidence="4 5" key="1">
    <citation type="journal article" date="2024" name="bioRxiv">
        <title>A reference genome for Trichogramma kaykai: A tiny desert-dwelling parasitoid wasp with competing sex-ratio distorters.</title>
        <authorList>
            <person name="Culotta J."/>
            <person name="Lindsey A.R."/>
        </authorList>
    </citation>
    <scope>NUCLEOTIDE SEQUENCE [LARGE SCALE GENOMIC DNA]</scope>
    <source>
        <strain evidence="4 5">KSX58</strain>
    </source>
</reference>
<comment type="caution">
    <text evidence="4">The sequence shown here is derived from an EMBL/GenBank/DDBJ whole genome shotgun (WGS) entry which is preliminary data.</text>
</comment>
<dbReference type="InterPro" id="IPR036770">
    <property type="entry name" value="Ankyrin_rpt-contain_sf"/>
</dbReference>
<dbReference type="Pfam" id="PF12796">
    <property type="entry name" value="Ank_2"/>
    <property type="match status" value="3"/>
</dbReference>
<feature type="repeat" description="ANK" evidence="3">
    <location>
        <begin position="250"/>
        <end position="282"/>
    </location>
</feature>